<dbReference type="AlphaFoldDB" id="A0AAU8LYN5"/>
<name>A0AAU8LYN5_9BACT</name>
<protein>
    <submittedName>
        <fullName evidence="1">Uncharacterized protein</fullName>
    </submittedName>
</protein>
<sequence>MGTAGLGAIFLTGQSDKRSCSLIPAQEQTAEALRKLGLDVYPLNFPYQEQMAPYQKVPIIRASIANLHMYLQSRQEEFASKHRPQFCERISQHTFTLVLAGSCGLEIINNLCLSDEIKKKLHIFAYGPVARKQPDISCTLVQGRRDWLSKYFFSQVDLIVDCGHMDYLQSPEVLRVLKETALHLQEEINTPAPKGGVSTQNALLLPRSQQNIRVNQE</sequence>
<reference evidence="1" key="2">
    <citation type="submission" date="2024-06" db="EMBL/GenBank/DDBJ databases">
        <authorList>
            <person name="Plum-Jensen L.E."/>
            <person name="Schramm A."/>
            <person name="Marshall I.P.G."/>
        </authorList>
    </citation>
    <scope>NUCLEOTIDE SEQUENCE</scope>
    <source>
        <strain evidence="1">Rat1</strain>
    </source>
</reference>
<dbReference type="EMBL" id="CP159373">
    <property type="protein sequence ID" value="XCN73982.1"/>
    <property type="molecule type" value="Genomic_DNA"/>
</dbReference>
<gene>
    <name evidence="1" type="ORF">Q3M24_04285</name>
</gene>
<dbReference type="KEGG" id="eaj:Q3M24_04285"/>
<accession>A0AAU8LYN5</accession>
<proteinExistence type="predicted"/>
<reference evidence="1" key="1">
    <citation type="journal article" date="2024" name="Syst. Appl. Microbiol.">
        <title>First single-strain enrichments of Electrothrix cable bacteria, description of E. aestuarii sp. nov. and E. rattekaaiensis sp. nov., and proposal of a cable bacteria taxonomy following the rules of the SeqCode.</title>
        <authorList>
            <person name="Plum-Jensen L.E."/>
            <person name="Schramm A."/>
            <person name="Marshall I.P.G."/>
        </authorList>
    </citation>
    <scope>NUCLEOTIDE SEQUENCE</scope>
    <source>
        <strain evidence="1">Rat1</strain>
    </source>
</reference>
<evidence type="ECO:0000313" key="1">
    <source>
        <dbReference type="EMBL" id="XCN73982.1"/>
    </source>
</evidence>
<organism evidence="1">
    <name type="scientific">Candidatus Electrothrix aestuarii</name>
    <dbReference type="NCBI Taxonomy" id="3062594"/>
    <lineage>
        <taxon>Bacteria</taxon>
        <taxon>Pseudomonadati</taxon>
        <taxon>Thermodesulfobacteriota</taxon>
        <taxon>Desulfobulbia</taxon>
        <taxon>Desulfobulbales</taxon>
        <taxon>Desulfobulbaceae</taxon>
        <taxon>Candidatus Electrothrix</taxon>
    </lineage>
</organism>